<sequence length="54" mass="5834">MEISEHESGNSGFNLSHRGDCSTLNVKLPFTITRSIIFTFGDNLGSGISSDSKE</sequence>
<organism evidence="1">
    <name type="scientific">Rhizophagus irregularis (strain DAOM 181602 / DAOM 197198 / MUCL 43194)</name>
    <name type="common">Arbuscular mycorrhizal fungus</name>
    <name type="synonym">Glomus intraradices</name>
    <dbReference type="NCBI Taxonomy" id="747089"/>
    <lineage>
        <taxon>Eukaryota</taxon>
        <taxon>Fungi</taxon>
        <taxon>Fungi incertae sedis</taxon>
        <taxon>Mucoromycota</taxon>
        <taxon>Glomeromycotina</taxon>
        <taxon>Glomeromycetes</taxon>
        <taxon>Glomerales</taxon>
        <taxon>Glomeraceae</taxon>
        <taxon>Rhizophagus</taxon>
    </lineage>
</organism>
<dbReference type="HOGENOM" id="CLU_3051493_0_0_1"/>
<reference evidence="1" key="1">
    <citation type="submission" date="2013-07" db="EMBL/GenBank/DDBJ databases">
        <title>The genome of an arbuscular mycorrhizal fungus provides insights into the evolution of the oldest plant symbiosis.</title>
        <authorList>
            <consortium name="DOE Joint Genome Institute"/>
            <person name="Tisserant E."/>
            <person name="Malbreil M."/>
            <person name="Kuo A."/>
            <person name="Kohler A."/>
            <person name="Symeonidi A."/>
            <person name="Balestrini R."/>
            <person name="Charron P."/>
            <person name="Duensing N."/>
            <person name="Frei-dit-Frey N."/>
            <person name="Gianinazzi-Pearson V."/>
            <person name="Gilbert B."/>
            <person name="Handa Y."/>
            <person name="Hijri M."/>
            <person name="Kaul R."/>
            <person name="Kawaguchi M."/>
            <person name="Krajinski F."/>
            <person name="Lammers P."/>
            <person name="Lapierre D."/>
            <person name="Masclaux F.G."/>
            <person name="Murat C."/>
            <person name="Morin E."/>
            <person name="Ndikumana S."/>
            <person name="Pagni M."/>
            <person name="Petitpierre D."/>
            <person name="Requena N."/>
            <person name="Rosikiewicz P."/>
            <person name="Riley R."/>
            <person name="Saito K."/>
            <person name="San Clemente H."/>
            <person name="Shapiro H."/>
            <person name="van Tuinen D."/>
            <person name="Becard G."/>
            <person name="Bonfante P."/>
            <person name="Paszkowski U."/>
            <person name="Shachar-Hill Y."/>
            <person name="Young J.P."/>
            <person name="Sanders I.R."/>
            <person name="Henrissat B."/>
            <person name="Rensing S.A."/>
            <person name="Grigoriev I.V."/>
            <person name="Corradi N."/>
            <person name="Roux C."/>
            <person name="Martin F."/>
        </authorList>
    </citation>
    <scope>NUCLEOTIDE SEQUENCE</scope>
    <source>
        <strain evidence="1">DAOM 197198</strain>
    </source>
</reference>
<gene>
    <name evidence="1" type="ORF">GLOINDRAFT_345920</name>
</gene>
<proteinExistence type="predicted"/>
<name>U9U7U1_RHIID</name>
<dbReference type="EMBL" id="KI281679">
    <property type="protein sequence ID" value="ESA15752.1"/>
    <property type="molecule type" value="Genomic_DNA"/>
</dbReference>
<protein>
    <submittedName>
        <fullName evidence="1">Uncharacterized protein</fullName>
    </submittedName>
</protein>
<dbReference type="AlphaFoldDB" id="U9U7U1"/>
<evidence type="ECO:0000313" key="1">
    <source>
        <dbReference type="EMBL" id="ESA15752.1"/>
    </source>
</evidence>
<accession>U9U7U1</accession>